<dbReference type="SUPFAM" id="SSF56935">
    <property type="entry name" value="Porins"/>
    <property type="match status" value="1"/>
</dbReference>
<evidence type="ECO:0000256" key="4">
    <source>
        <dbReference type="ARBA" id="ARBA00022692"/>
    </source>
</evidence>
<evidence type="ECO:0000256" key="6">
    <source>
        <dbReference type="ARBA" id="ARBA00023136"/>
    </source>
</evidence>
<dbReference type="Gene3D" id="2.40.160.60">
    <property type="entry name" value="Outer membrane protein transport protein (OMPP1/FadL/TodX)"/>
    <property type="match status" value="1"/>
</dbReference>
<evidence type="ECO:0000256" key="1">
    <source>
        <dbReference type="ARBA" id="ARBA00004571"/>
    </source>
</evidence>
<dbReference type="InterPro" id="IPR005017">
    <property type="entry name" value="OMPP1/FadL/TodX"/>
</dbReference>
<dbReference type="Proteomes" id="UP001201449">
    <property type="component" value="Unassembled WGS sequence"/>
</dbReference>
<comment type="subcellular location">
    <subcellularLocation>
        <location evidence="1">Cell outer membrane</location>
        <topology evidence="1">Multi-pass membrane protein</topology>
    </subcellularLocation>
</comment>
<organism evidence="8 9">
    <name type="scientific">Mariniradius sediminis</name>
    <dbReference type="NCBI Taxonomy" id="2909237"/>
    <lineage>
        <taxon>Bacteria</taxon>
        <taxon>Pseudomonadati</taxon>
        <taxon>Bacteroidota</taxon>
        <taxon>Cytophagia</taxon>
        <taxon>Cytophagales</taxon>
        <taxon>Cyclobacteriaceae</taxon>
        <taxon>Mariniradius</taxon>
    </lineage>
</organism>
<evidence type="ECO:0000256" key="2">
    <source>
        <dbReference type="ARBA" id="ARBA00008163"/>
    </source>
</evidence>
<evidence type="ECO:0000256" key="7">
    <source>
        <dbReference type="ARBA" id="ARBA00023237"/>
    </source>
</evidence>
<name>A0ABS9BWD2_9BACT</name>
<keyword evidence="6" id="KW-0472">Membrane</keyword>
<keyword evidence="7" id="KW-0998">Cell outer membrane</keyword>
<gene>
    <name evidence="8" type="ORF">L0U89_12665</name>
</gene>
<protein>
    <submittedName>
        <fullName evidence="8">Outer membrane protein transport protein</fullName>
    </submittedName>
</protein>
<evidence type="ECO:0000256" key="5">
    <source>
        <dbReference type="ARBA" id="ARBA00022729"/>
    </source>
</evidence>
<dbReference type="PANTHER" id="PTHR35093:SF8">
    <property type="entry name" value="OUTER MEMBRANE PROTEIN NMB0088-RELATED"/>
    <property type="match status" value="1"/>
</dbReference>
<proteinExistence type="inferred from homology"/>
<reference evidence="8 9" key="1">
    <citation type="submission" date="2022-01" db="EMBL/GenBank/DDBJ databases">
        <title>Mariniradius saccharolyticus sp. nov., isolated from sediment of a river.</title>
        <authorList>
            <person name="Liu H."/>
        </authorList>
    </citation>
    <scope>NUCLEOTIDE SEQUENCE [LARGE SCALE GENOMIC DNA]</scope>
    <source>
        <strain evidence="8 9">RY-2</strain>
    </source>
</reference>
<dbReference type="PANTHER" id="PTHR35093">
    <property type="entry name" value="OUTER MEMBRANE PROTEIN NMB0088-RELATED"/>
    <property type="match status" value="1"/>
</dbReference>
<keyword evidence="9" id="KW-1185">Reference proteome</keyword>
<keyword evidence="3" id="KW-1134">Transmembrane beta strand</keyword>
<evidence type="ECO:0000256" key="3">
    <source>
        <dbReference type="ARBA" id="ARBA00022452"/>
    </source>
</evidence>
<comment type="similarity">
    <text evidence="2">Belongs to the OmpP1/FadL family.</text>
</comment>
<comment type="caution">
    <text evidence="8">The sequence shown here is derived from an EMBL/GenBank/DDBJ whole genome shotgun (WGS) entry which is preliminary data.</text>
</comment>
<dbReference type="EMBL" id="JAKEVZ010000009">
    <property type="protein sequence ID" value="MCF1751920.1"/>
    <property type="molecule type" value="Genomic_DNA"/>
</dbReference>
<accession>A0ABS9BWD2</accession>
<sequence>MRVQIKAVLGLCLSLAAIFESFGQFGYYQDALRFSEFRSSGSARIMGLGGTQMSLGGDVSNIHANPAGLGFFRRSEFSVSPSFGVWNTESEYLGQLQTDKTNNFALPNIAVVLSKTKGPLNTDAFRGGSFGISFNRMNHYNTQFGYFSDLEGETSIIDYFLQQAQGIPESQIENQGLLGLAYNTFLINPITVDQNGNPINNPTEYFSFVQGFPFQDETITTEGRTSQTSFSYGANFYNKIFIGGGVGLSSIIFRSRRLYGEEFFNEPLLTTNLQENLSINGFGANINLGLIVKPISILNLGFNFQSPTWYAMDEQYEARMVSVYDNFYFEEEDLVLGTEEAFTPIVLGRYNLNTPLRMSGGATLFLGKIGFITADIDYLDYSRSTLSSRDFNTSSDNQTIRTLYGQTFNYRAGAEFRFDILRIRGGYALYGDPFKDSSFDRTMQQVTGGLGLRFKTFYTDFAMTYALFDGLYNSYPFIDNDGFNIGPFTEIRNQVTTGILTLGFNF</sequence>
<keyword evidence="4" id="KW-0812">Transmembrane</keyword>
<dbReference type="RefSeq" id="WP_234861861.1">
    <property type="nucleotide sequence ID" value="NZ_JAKEVZ010000009.1"/>
</dbReference>
<evidence type="ECO:0000313" key="9">
    <source>
        <dbReference type="Proteomes" id="UP001201449"/>
    </source>
</evidence>
<keyword evidence="5" id="KW-0732">Signal</keyword>
<evidence type="ECO:0000313" key="8">
    <source>
        <dbReference type="EMBL" id="MCF1751920.1"/>
    </source>
</evidence>